<dbReference type="Proteomes" id="UP000051789">
    <property type="component" value="Unassembled WGS sequence"/>
</dbReference>
<comment type="caution">
    <text evidence="8">The sequence shown here is derived from an EMBL/GenBank/DDBJ whole genome shotgun (WGS) entry which is preliminary data.</text>
</comment>
<evidence type="ECO:0000256" key="6">
    <source>
        <dbReference type="SAM" id="Phobius"/>
    </source>
</evidence>
<feature type="transmembrane region" description="Helical" evidence="6">
    <location>
        <begin position="12"/>
        <end position="39"/>
    </location>
</feature>
<feature type="transmembrane region" description="Helical" evidence="6">
    <location>
        <begin position="121"/>
        <end position="141"/>
    </location>
</feature>
<dbReference type="OrthoDB" id="357521at2"/>
<feature type="transmembrane region" description="Helical" evidence="6">
    <location>
        <begin position="51"/>
        <end position="70"/>
    </location>
</feature>
<keyword evidence="2" id="KW-1003">Cell membrane</keyword>
<proteinExistence type="predicted"/>
<gene>
    <name evidence="8" type="ORF">FD19_GL000104</name>
</gene>
<keyword evidence="3 6" id="KW-0812">Transmembrane</keyword>
<dbReference type="AlphaFoldDB" id="A0A0R2CJE0"/>
<accession>A0A0R2CJE0</accession>
<evidence type="ECO:0000259" key="7">
    <source>
        <dbReference type="Pfam" id="PF11728"/>
    </source>
</evidence>
<comment type="subcellular location">
    <subcellularLocation>
        <location evidence="1">Cell membrane</location>
        <topology evidence="1">Multi-pass membrane protein</topology>
    </subcellularLocation>
</comment>
<sequence>MRIGLRTVKTAVGAVVAMMIVEMLGIANWWVAGLLTVLAVRGTTRASVRLALHRGIAAVIAGALGAVFFLLVGFNAWAYGLTLLCFFPVMVGLRMTEGIVEGAIIVTVMLTNGVVNRNQLLGLFVIVVISSAVGIFLNLFMPNVDDKIQTHQTAVTSMMTTTLQSMAEELTGNNQADNQAAADRVWLQLAQVKEAIDHGRRWTFQHYDNQILAENDYYRAYFEMRNHQYEQLRTMQKCLDEGGGQLEERDALRGVVAAAAKLLGEESPSATLMTAVKKIKRNLLQNSLTKDKNALLIRNETLLFTRSLGELLNTKRQFALVVNAQK</sequence>
<keyword evidence="5 6" id="KW-0472">Membrane</keyword>
<protein>
    <recommendedName>
        <fullName evidence="7">Putative aromatic acid exporter C-terminal domain-containing protein</fullName>
    </recommendedName>
</protein>
<dbReference type="InterPro" id="IPR052984">
    <property type="entry name" value="UPF0421"/>
</dbReference>
<dbReference type="PATRIC" id="fig|1423810.4.peg.105"/>
<dbReference type="PANTHER" id="PTHR40064">
    <property type="entry name" value="MEMBRANE PROTEIN-RELATED"/>
    <property type="match status" value="1"/>
</dbReference>
<dbReference type="InterPro" id="IPR021062">
    <property type="entry name" value="ArAE_1_C"/>
</dbReference>
<dbReference type="Gene3D" id="1.20.120.940">
    <property type="entry name" value="Putative aromatic acid exporter, C-terminal domain"/>
    <property type="match status" value="1"/>
</dbReference>
<dbReference type="Pfam" id="PF11728">
    <property type="entry name" value="ArAE_1_C"/>
    <property type="match status" value="1"/>
</dbReference>
<dbReference type="STRING" id="1423810.FD19_GL000104"/>
<evidence type="ECO:0000256" key="4">
    <source>
        <dbReference type="ARBA" id="ARBA00022989"/>
    </source>
</evidence>
<evidence type="ECO:0000256" key="3">
    <source>
        <dbReference type="ARBA" id="ARBA00022692"/>
    </source>
</evidence>
<evidence type="ECO:0000256" key="5">
    <source>
        <dbReference type="ARBA" id="ARBA00023136"/>
    </source>
</evidence>
<evidence type="ECO:0000256" key="1">
    <source>
        <dbReference type="ARBA" id="ARBA00004651"/>
    </source>
</evidence>
<dbReference type="EMBL" id="AYZK01000001">
    <property type="protein sequence ID" value="KRM87827.1"/>
    <property type="molecule type" value="Genomic_DNA"/>
</dbReference>
<feature type="domain" description="Putative aromatic acid exporter C-terminal" evidence="7">
    <location>
        <begin position="145"/>
        <end position="315"/>
    </location>
</feature>
<name>A0A0R2CJE0_9LACO</name>
<dbReference type="InterPro" id="IPR038323">
    <property type="entry name" value="ArAE_1_C_sf"/>
</dbReference>
<keyword evidence="9" id="KW-1185">Reference proteome</keyword>
<dbReference type="InterPro" id="IPR010343">
    <property type="entry name" value="ArAE_1"/>
</dbReference>
<keyword evidence="4 6" id="KW-1133">Transmembrane helix</keyword>
<evidence type="ECO:0000313" key="9">
    <source>
        <dbReference type="Proteomes" id="UP000051789"/>
    </source>
</evidence>
<dbReference type="Pfam" id="PF06081">
    <property type="entry name" value="ArAE_1"/>
    <property type="match status" value="1"/>
</dbReference>
<dbReference type="PANTHER" id="PTHR40064:SF1">
    <property type="entry name" value="MEMBRANE PROTEIN"/>
    <property type="match status" value="1"/>
</dbReference>
<dbReference type="RefSeq" id="WP_054749212.1">
    <property type="nucleotide sequence ID" value="NZ_AYZK01000001.1"/>
</dbReference>
<evidence type="ECO:0000256" key="2">
    <source>
        <dbReference type="ARBA" id="ARBA00022475"/>
    </source>
</evidence>
<evidence type="ECO:0000313" key="8">
    <source>
        <dbReference type="EMBL" id="KRM87827.1"/>
    </source>
</evidence>
<reference evidence="8 9" key="1">
    <citation type="journal article" date="2015" name="Genome Announc.">
        <title>Expanding the biotechnology potential of lactobacilli through comparative genomics of 213 strains and associated genera.</title>
        <authorList>
            <person name="Sun Z."/>
            <person name="Harris H.M."/>
            <person name="McCann A."/>
            <person name="Guo C."/>
            <person name="Argimon S."/>
            <person name="Zhang W."/>
            <person name="Yang X."/>
            <person name="Jeffery I.B."/>
            <person name="Cooney J.C."/>
            <person name="Kagawa T.F."/>
            <person name="Liu W."/>
            <person name="Song Y."/>
            <person name="Salvetti E."/>
            <person name="Wrobel A."/>
            <person name="Rasinkangas P."/>
            <person name="Parkhill J."/>
            <person name="Rea M.C."/>
            <person name="O'Sullivan O."/>
            <person name="Ritari J."/>
            <person name="Douillard F.P."/>
            <person name="Paul Ross R."/>
            <person name="Yang R."/>
            <person name="Briner A.E."/>
            <person name="Felis G.E."/>
            <person name="de Vos W.M."/>
            <person name="Barrangou R."/>
            <person name="Klaenhammer T.R."/>
            <person name="Caufield P.W."/>
            <person name="Cui Y."/>
            <person name="Zhang H."/>
            <person name="O'Toole P.W."/>
        </authorList>
    </citation>
    <scope>NUCLEOTIDE SEQUENCE [LARGE SCALE GENOMIC DNA]</scope>
    <source>
        <strain evidence="8 9">DSM 22698</strain>
    </source>
</reference>
<feature type="transmembrane region" description="Helical" evidence="6">
    <location>
        <begin position="98"/>
        <end position="115"/>
    </location>
</feature>
<dbReference type="GO" id="GO:0005886">
    <property type="term" value="C:plasma membrane"/>
    <property type="evidence" value="ECO:0007669"/>
    <property type="project" value="UniProtKB-SubCell"/>
</dbReference>
<feature type="transmembrane region" description="Helical" evidence="6">
    <location>
        <begin position="76"/>
        <end position="93"/>
    </location>
</feature>
<organism evidence="8 9">
    <name type="scientific">Lacticaseibacillus thailandensis DSM 22698 = JCM 13996</name>
    <dbReference type="NCBI Taxonomy" id="1423810"/>
    <lineage>
        <taxon>Bacteria</taxon>
        <taxon>Bacillati</taxon>
        <taxon>Bacillota</taxon>
        <taxon>Bacilli</taxon>
        <taxon>Lactobacillales</taxon>
        <taxon>Lactobacillaceae</taxon>
        <taxon>Lacticaseibacillus</taxon>
    </lineage>
</organism>